<protein>
    <submittedName>
        <fullName evidence="1">Pentatricopeptide repeat-containing protein</fullName>
    </submittedName>
</protein>
<dbReference type="Proteomes" id="UP000265520">
    <property type="component" value="Unassembled WGS sequence"/>
</dbReference>
<name>A0A392UIT3_9FABA</name>
<dbReference type="AlphaFoldDB" id="A0A392UIT3"/>
<dbReference type="GO" id="GO:0009451">
    <property type="term" value="P:RNA modification"/>
    <property type="evidence" value="ECO:0007669"/>
    <property type="project" value="InterPro"/>
</dbReference>
<dbReference type="InterPro" id="IPR011990">
    <property type="entry name" value="TPR-like_helical_dom_sf"/>
</dbReference>
<comment type="caution">
    <text evidence="1">The sequence shown here is derived from an EMBL/GenBank/DDBJ whole genome shotgun (WGS) entry which is preliminary data.</text>
</comment>
<reference evidence="1 2" key="1">
    <citation type="journal article" date="2018" name="Front. Plant Sci.">
        <title>Red Clover (Trifolium pratense) and Zigzag Clover (T. medium) - A Picture of Genomic Similarities and Differences.</title>
        <authorList>
            <person name="Dluhosova J."/>
            <person name="Istvanek J."/>
            <person name="Nedelnik J."/>
            <person name="Repkova J."/>
        </authorList>
    </citation>
    <scope>NUCLEOTIDE SEQUENCE [LARGE SCALE GENOMIC DNA]</scope>
    <source>
        <strain evidence="2">cv. 10/8</strain>
        <tissue evidence="1">Leaf</tissue>
    </source>
</reference>
<dbReference type="InterPro" id="IPR046960">
    <property type="entry name" value="PPR_At4g14850-like_plant"/>
</dbReference>
<dbReference type="GO" id="GO:0003723">
    <property type="term" value="F:RNA binding"/>
    <property type="evidence" value="ECO:0007669"/>
    <property type="project" value="InterPro"/>
</dbReference>
<keyword evidence="2" id="KW-1185">Reference proteome</keyword>
<organism evidence="1 2">
    <name type="scientific">Trifolium medium</name>
    <dbReference type="NCBI Taxonomy" id="97028"/>
    <lineage>
        <taxon>Eukaryota</taxon>
        <taxon>Viridiplantae</taxon>
        <taxon>Streptophyta</taxon>
        <taxon>Embryophyta</taxon>
        <taxon>Tracheophyta</taxon>
        <taxon>Spermatophyta</taxon>
        <taxon>Magnoliopsida</taxon>
        <taxon>eudicotyledons</taxon>
        <taxon>Gunneridae</taxon>
        <taxon>Pentapetalae</taxon>
        <taxon>rosids</taxon>
        <taxon>fabids</taxon>
        <taxon>Fabales</taxon>
        <taxon>Fabaceae</taxon>
        <taxon>Papilionoideae</taxon>
        <taxon>50 kb inversion clade</taxon>
        <taxon>NPAAA clade</taxon>
        <taxon>Hologalegina</taxon>
        <taxon>IRL clade</taxon>
        <taxon>Trifolieae</taxon>
        <taxon>Trifolium</taxon>
    </lineage>
</organism>
<feature type="non-terminal residue" evidence="1">
    <location>
        <position position="65"/>
    </location>
</feature>
<accession>A0A392UIT3</accession>
<proteinExistence type="predicted"/>
<evidence type="ECO:0000313" key="1">
    <source>
        <dbReference type="EMBL" id="MCI72647.1"/>
    </source>
</evidence>
<dbReference type="PANTHER" id="PTHR47926">
    <property type="entry name" value="PENTATRICOPEPTIDE REPEAT-CONTAINING PROTEIN"/>
    <property type="match status" value="1"/>
</dbReference>
<dbReference type="Gene3D" id="1.25.40.10">
    <property type="entry name" value="Tetratricopeptide repeat domain"/>
    <property type="match status" value="1"/>
</dbReference>
<sequence length="65" mass="6934">MVASEVRPNEFTLSIILNACAGLRDGGLGTTIHGFLMKLGYGLDQFSTNALVDMYAKAGRIEDAV</sequence>
<evidence type="ECO:0000313" key="2">
    <source>
        <dbReference type="Proteomes" id="UP000265520"/>
    </source>
</evidence>
<dbReference type="EMBL" id="LXQA010822442">
    <property type="protein sequence ID" value="MCI72647.1"/>
    <property type="molecule type" value="Genomic_DNA"/>
</dbReference>